<dbReference type="InterPro" id="IPR036291">
    <property type="entry name" value="NAD(P)-bd_dom_sf"/>
</dbReference>
<dbReference type="Gene3D" id="3.40.50.720">
    <property type="entry name" value="NAD(P)-binding Rossmann-like Domain"/>
    <property type="match status" value="1"/>
</dbReference>
<dbReference type="GeneID" id="30964492"/>
<evidence type="ECO:0000256" key="2">
    <source>
        <dbReference type="ARBA" id="ARBA00006617"/>
    </source>
</evidence>
<dbReference type="Proteomes" id="UP000095038">
    <property type="component" value="Unassembled WGS sequence"/>
</dbReference>
<name>A0A1D2VAY1_9ASCO</name>
<keyword evidence="3" id="KW-0472">Membrane</keyword>
<dbReference type="PANTHER" id="PTHR14097">
    <property type="entry name" value="OXIDOREDUCTASE HTATIP2"/>
    <property type="match status" value="1"/>
</dbReference>
<dbReference type="Pfam" id="PF08732">
    <property type="entry name" value="HIM1"/>
    <property type="match status" value="1"/>
</dbReference>
<evidence type="ECO:0000256" key="3">
    <source>
        <dbReference type="ARBA" id="ARBA00022787"/>
    </source>
</evidence>
<protein>
    <recommendedName>
        <fullName evidence="6">NAD(P)-binding domain-containing protein</fullName>
    </recommendedName>
</protein>
<dbReference type="SUPFAM" id="SSF51735">
    <property type="entry name" value="NAD(P)-binding Rossmann-fold domains"/>
    <property type="match status" value="1"/>
</dbReference>
<gene>
    <name evidence="4" type="ORF">ASCRUDRAFT_38440</name>
</gene>
<keyword evidence="3" id="KW-1000">Mitochondrion outer membrane</keyword>
<feature type="non-terminal residue" evidence="4">
    <location>
        <position position="1"/>
    </location>
</feature>
<evidence type="ECO:0000313" key="4">
    <source>
        <dbReference type="EMBL" id="ODV58818.1"/>
    </source>
</evidence>
<dbReference type="STRING" id="1344418.A0A1D2VAY1"/>
<dbReference type="FunCoup" id="A0A1D2VAY1">
    <property type="interactions" value="98"/>
</dbReference>
<keyword evidence="3" id="KW-0496">Mitochondrion</keyword>
<dbReference type="OrthoDB" id="430436at2759"/>
<proteinExistence type="inferred from homology"/>
<evidence type="ECO:0000313" key="5">
    <source>
        <dbReference type="Proteomes" id="UP000095038"/>
    </source>
</evidence>
<sequence length="165" mass="18099">IDIFFSGLGTTRKNVNSFADQYKIDHDLNLELAKAVKEAGIGTYILISSVGANKSSTFPYLKMKGELDQDVIDLKFDRTITVRPGTLIGKREKGDGLWQEAFLSIAATAHGTFLSKLFLSPIYDEEIAKIVAHLVEKEPKLATGSSKVTILDPNDLSQILASIKK</sequence>
<dbReference type="EMBL" id="KV454489">
    <property type="protein sequence ID" value="ODV58818.1"/>
    <property type="molecule type" value="Genomic_DNA"/>
</dbReference>
<comment type="similarity">
    <text evidence="2">Belongs to the FMP52 family.</text>
</comment>
<dbReference type="RefSeq" id="XP_020045125.1">
    <property type="nucleotide sequence ID" value="XM_020190856.1"/>
</dbReference>
<dbReference type="AlphaFoldDB" id="A0A1D2VAY1"/>
<organism evidence="4 5">
    <name type="scientific">Ascoidea rubescens DSM 1968</name>
    <dbReference type="NCBI Taxonomy" id="1344418"/>
    <lineage>
        <taxon>Eukaryota</taxon>
        <taxon>Fungi</taxon>
        <taxon>Dikarya</taxon>
        <taxon>Ascomycota</taxon>
        <taxon>Saccharomycotina</taxon>
        <taxon>Saccharomycetes</taxon>
        <taxon>Ascoideaceae</taxon>
        <taxon>Ascoidea</taxon>
    </lineage>
</organism>
<comment type="subcellular location">
    <subcellularLocation>
        <location evidence="1">Mitochondrion outer membrane</location>
        <topology evidence="1">Peripheral membrane protein</topology>
    </subcellularLocation>
</comment>
<dbReference type="InterPro" id="IPR014843">
    <property type="entry name" value="Him1/Fmp52"/>
</dbReference>
<dbReference type="GO" id="GO:0051170">
    <property type="term" value="P:import into nucleus"/>
    <property type="evidence" value="ECO:0007669"/>
    <property type="project" value="TreeGrafter"/>
</dbReference>
<keyword evidence="5" id="KW-1185">Reference proteome</keyword>
<evidence type="ECO:0008006" key="6">
    <source>
        <dbReference type="Google" id="ProtNLM"/>
    </source>
</evidence>
<dbReference type="InParanoid" id="A0A1D2VAY1"/>
<evidence type="ECO:0000256" key="1">
    <source>
        <dbReference type="ARBA" id="ARBA00004450"/>
    </source>
</evidence>
<accession>A0A1D2VAY1</accession>
<dbReference type="GO" id="GO:0005741">
    <property type="term" value="C:mitochondrial outer membrane"/>
    <property type="evidence" value="ECO:0007669"/>
    <property type="project" value="UniProtKB-SubCell"/>
</dbReference>
<dbReference type="PANTHER" id="PTHR14097:SF7">
    <property type="entry name" value="OXIDOREDUCTASE HTATIP2"/>
    <property type="match status" value="1"/>
</dbReference>
<reference evidence="5" key="1">
    <citation type="submission" date="2016-05" db="EMBL/GenBank/DDBJ databases">
        <title>Comparative genomics of biotechnologically important yeasts.</title>
        <authorList>
            <consortium name="DOE Joint Genome Institute"/>
            <person name="Riley R."/>
            <person name="Haridas S."/>
            <person name="Wolfe K.H."/>
            <person name="Lopes M.R."/>
            <person name="Hittinger C.T."/>
            <person name="Goker M."/>
            <person name="Salamov A."/>
            <person name="Wisecaver J."/>
            <person name="Long T.M."/>
            <person name="Aerts A.L."/>
            <person name="Barry K."/>
            <person name="Choi C."/>
            <person name="Clum A."/>
            <person name="Coughlan A.Y."/>
            <person name="Deshpande S."/>
            <person name="Douglass A.P."/>
            <person name="Hanson S.J."/>
            <person name="Klenk H.-P."/>
            <person name="Labutti K."/>
            <person name="Lapidus A."/>
            <person name="Lindquist E."/>
            <person name="Lipzen A."/>
            <person name="Meier-Kolthoff J.P."/>
            <person name="Ohm R.A."/>
            <person name="Otillar R.P."/>
            <person name="Pangilinan J."/>
            <person name="Peng Y."/>
            <person name="Rokas A."/>
            <person name="Rosa C.A."/>
            <person name="Scheuner C."/>
            <person name="Sibirny A.A."/>
            <person name="Slot J.C."/>
            <person name="Stielow J.B."/>
            <person name="Sun H."/>
            <person name="Kurtzman C.P."/>
            <person name="Blackwell M."/>
            <person name="Grigoriev I.V."/>
            <person name="Jeffries T.W."/>
        </authorList>
    </citation>
    <scope>NUCLEOTIDE SEQUENCE [LARGE SCALE GENOMIC DNA]</scope>
    <source>
        <strain evidence="5">DSM 1968</strain>
    </source>
</reference>